<keyword evidence="4" id="KW-0456">Lyase</keyword>
<dbReference type="GO" id="GO:0005737">
    <property type="term" value="C:cytoplasm"/>
    <property type="evidence" value="ECO:0007669"/>
    <property type="project" value="TreeGrafter"/>
</dbReference>
<dbReference type="AlphaFoldDB" id="A0A2W4XN04"/>
<keyword evidence="3" id="KW-0520">NAD</keyword>
<evidence type="ECO:0000256" key="3">
    <source>
        <dbReference type="ARBA" id="ARBA00023027"/>
    </source>
</evidence>
<evidence type="ECO:0000256" key="1">
    <source>
        <dbReference type="ARBA" id="ARBA00001911"/>
    </source>
</evidence>
<name>A0A2W4XN04_9CYAN</name>
<organism evidence="6 7">
    <name type="scientific">Shackletoniella antarctica</name>
    <dbReference type="NCBI Taxonomy" id="268115"/>
    <lineage>
        <taxon>Bacteria</taxon>
        <taxon>Bacillati</taxon>
        <taxon>Cyanobacteriota</taxon>
        <taxon>Cyanophyceae</taxon>
        <taxon>Oculatellales</taxon>
        <taxon>Oculatellaceae</taxon>
        <taxon>Shackletoniella</taxon>
    </lineage>
</organism>
<dbReference type="SUPFAM" id="SSF51735">
    <property type="entry name" value="NAD(P)-binding Rossmann-fold domains"/>
    <property type="match status" value="1"/>
</dbReference>
<evidence type="ECO:0000259" key="5">
    <source>
        <dbReference type="Pfam" id="PF01370"/>
    </source>
</evidence>
<dbReference type="InterPro" id="IPR036291">
    <property type="entry name" value="NAD(P)-bd_dom_sf"/>
</dbReference>
<reference evidence="6 7" key="2">
    <citation type="submission" date="2018-06" db="EMBL/GenBank/DDBJ databases">
        <title>Metagenomic assembly of (sub)arctic Cyanobacteria and their associated microbiome from non-axenic cultures.</title>
        <authorList>
            <person name="Baurain D."/>
        </authorList>
    </citation>
    <scope>NUCLEOTIDE SEQUENCE [LARGE SCALE GENOMIC DNA]</scope>
    <source>
        <strain evidence="6">ULC041bin1</strain>
    </source>
</reference>
<feature type="domain" description="NAD-dependent epimerase/dehydratase" evidence="5">
    <location>
        <begin position="41"/>
        <end position="293"/>
    </location>
</feature>
<evidence type="ECO:0000313" key="7">
    <source>
        <dbReference type="Proteomes" id="UP000249081"/>
    </source>
</evidence>
<dbReference type="PANTHER" id="PTHR43078">
    <property type="entry name" value="UDP-GLUCURONIC ACID DECARBOXYLASE-RELATED"/>
    <property type="match status" value="1"/>
</dbReference>
<gene>
    <name evidence="6" type="ORF">DCF17_16525</name>
</gene>
<dbReference type="GO" id="GO:0048040">
    <property type="term" value="F:UDP-glucuronate decarboxylase activity"/>
    <property type="evidence" value="ECO:0007669"/>
    <property type="project" value="TreeGrafter"/>
</dbReference>
<proteinExistence type="predicted"/>
<sequence>MVQAPSLASLNTAEDVIQADLTYICNHLSEEFATLSGKNLLITGGAGFLGYYLVQSVLHWNQVNAAAQPIHLTIYDNYIRGVPEWLTDLSVNPHLELIKHDITNPLPENIGDFQFIIHAASIASPIFYRKYPIETMDANVNGLRYLLEYCLQQKAKGTPVEGFLFYSTSEIYGDPSPENIPTPETYRGNVSCTGPRACYDESKRYGETLCVNFAMQHDLPIKTARPFNNYGPGLKITDRRVLPDFARDIFNGRDIVMLSDGAPTRTFCYIADSIVGYYKILVKGHPGEAYNIGVETPEISMANLAERVVSLSHDLFGYGGQVVRQTSADQDYLVDNPNRRCPIIDKARDHLGYNPSITIDEGLKRTMVWYSGNREAEDA</sequence>
<dbReference type="PANTHER" id="PTHR43078:SF6">
    <property type="entry name" value="UDP-GLUCURONIC ACID DECARBOXYLASE 1"/>
    <property type="match status" value="1"/>
</dbReference>
<dbReference type="GO" id="GO:0042732">
    <property type="term" value="P:D-xylose metabolic process"/>
    <property type="evidence" value="ECO:0007669"/>
    <property type="project" value="InterPro"/>
</dbReference>
<comment type="cofactor">
    <cofactor evidence="1">
        <name>NAD(+)</name>
        <dbReference type="ChEBI" id="CHEBI:57540"/>
    </cofactor>
</comment>
<evidence type="ECO:0000256" key="4">
    <source>
        <dbReference type="ARBA" id="ARBA00023239"/>
    </source>
</evidence>
<dbReference type="Proteomes" id="UP000249081">
    <property type="component" value="Unassembled WGS sequence"/>
</dbReference>
<comment type="caution">
    <text evidence="6">The sequence shown here is derived from an EMBL/GenBank/DDBJ whole genome shotgun (WGS) entry which is preliminary data.</text>
</comment>
<dbReference type="Gene3D" id="3.40.50.720">
    <property type="entry name" value="NAD(P)-binding Rossmann-like Domain"/>
    <property type="match status" value="1"/>
</dbReference>
<dbReference type="Pfam" id="PF01370">
    <property type="entry name" value="Epimerase"/>
    <property type="match status" value="1"/>
</dbReference>
<accession>A0A2W4XN04</accession>
<evidence type="ECO:0000313" key="6">
    <source>
        <dbReference type="EMBL" id="PZO37021.1"/>
    </source>
</evidence>
<protein>
    <submittedName>
        <fullName evidence="6">NAD-dependent dehydratase</fullName>
    </submittedName>
</protein>
<dbReference type="GO" id="GO:0070403">
    <property type="term" value="F:NAD+ binding"/>
    <property type="evidence" value="ECO:0007669"/>
    <property type="project" value="InterPro"/>
</dbReference>
<dbReference type="InterPro" id="IPR044516">
    <property type="entry name" value="UXS-like"/>
</dbReference>
<keyword evidence="2" id="KW-0210">Decarboxylase</keyword>
<evidence type="ECO:0000256" key="2">
    <source>
        <dbReference type="ARBA" id="ARBA00022793"/>
    </source>
</evidence>
<reference evidence="7" key="1">
    <citation type="submission" date="2018-04" db="EMBL/GenBank/DDBJ databases">
        <authorList>
            <person name="Cornet L."/>
        </authorList>
    </citation>
    <scope>NUCLEOTIDE SEQUENCE [LARGE SCALE GENOMIC DNA]</scope>
</reference>
<dbReference type="EMBL" id="QBMN01000130">
    <property type="protein sequence ID" value="PZO37021.1"/>
    <property type="molecule type" value="Genomic_DNA"/>
</dbReference>
<dbReference type="InterPro" id="IPR001509">
    <property type="entry name" value="Epimerase_deHydtase"/>
</dbReference>